<feature type="domain" description="ABC transporter" evidence="11">
    <location>
        <begin position="21"/>
        <end position="256"/>
    </location>
</feature>
<organism evidence="12 13">
    <name type="scientific">Devosia psychrophila</name>
    <dbReference type="NCBI Taxonomy" id="728005"/>
    <lineage>
        <taxon>Bacteria</taxon>
        <taxon>Pseudomonadati</taxon>
        <taxon>Pseudomonadota</taxon>
        <taxon>Alphaproteobacteria</taxon>
        <taxon>Hyphomicrobiales</taxon>
        <taxon>Devosiaceae</taxon>
        <taxon>Devosia</taxon>
    </lineage>
</organism>
<evidence type="ECO:0000256" key="6">
    <source>
        <dbReference type="ARBA" id="ARBA00022737"/>
    </source>
</evidence>
<keyword evidence="10" id="KW-0472">Membrane</keyword>
<protein>
    <submittedName>
        <fullName evidence="12">Simple sugar transport system ATP-binding protein</fullName>
    </submittedName>
</protein>
<dbReference type="SUPFAM" id="SSF52540">
    <property type="entry name" value="P-loop containing nucleoside triphosphate hydrolases"/>
    <property type="match status" value="2"/>
</dbReference>
<comment type="subcellular location">
    <subcellularLocation>
        <location evidence="1">Cell membrane</location>
        <topology evidence="1">Peripheral membrane protein</topology>
    </subcellularLocation>
</comment>
<dbReference type="CDD" id="cd03216">
    <property type="entry name" value="ABC_Carb_Monos_I"/>
    <property type="match status" value="1"/>
</dbReference>
<dbReference type="PROSITE" id="PS00211">
    <property type="entry name" value="ABC_TRANSPORTER_1"/>
    <property type="match status" value="2"/>
</dbReference>
<evidence type="ECO:0000313" key="12">
    <source>
        <dbReference type="EMBL" id="SFC82954.1"/>
    </source>
</evidence>
<dbReference type="Pfam" id="PF00005">
    <property type="entry name" value="ABC_tran"/>
    <property type="match status" value="2"/>
</dbReference>
<dbReference type="PANTHER" id="PTHR43790:SF4">
    <property type="entry name" value="GUANOSINE IMPORT ATP-BINDING PROTEIN NUPO"/>
    <property type="match status" value="1"/>
</dbReference>
<accession>A0A1I1MC58</accession>
<gene>
    <name evidence="12" type="ORF">SAMN04488059_11232</name>
</gene>
<dbReference type="InterPro" id="IPR003439">
    <property type="entry name" value="ABC_transporter-like_ATP-bd"/>
</dbReference>
<evidence type="ECO:0000256" key="7">
    <source>
        <dbReference type="ARBA" id="ARBA00022741"/>
    </source>
</evidence>
<keyword evidence="4" id="KW-1003">Cell membrane</keyword>
<evidence type="ECO:0000256" key="9">
    <source>
        <dbReference type="ARBA" id="ARBA00022967"/>
    </source>
</evidence>
<feature type="domain" description="ABC transporter" evidence="11">
    <location>
        <begin position="273"/>
        <end position="518"/>
    </location>
</feature>
<dbReference type="PROSITE" id="PS50893">
    <property type="entry name" value="ABC_TRANSPORTER_2"/>
    <property type="match status" value="2"/>
</dbReference>
<name>A0A1I1MC58_9HYPH</name>
<dbReference type="AlphaFoldDB" id="A0A1I1MC58"/>
<proteinExistence type="inferred from homology"/>
<dbReference type="GO" id="GO:0005524">
    <property type="term" value="F:ATP binding"/>
    <property type="evidence" value="ECO:0007669"/>
    <property type="project" value="UniProtKB-KW"/>
</dbReference>
<dbReference type="STRING" id="728005.SAMN04488059_11232"/>
<evidence type="ECO:0000256" key="10">
    <source>
        <dbReference type="ARBA" id="ARBA00023136"/>
    </source>
</evidence>
<comment type="similarity">
    <text evidence="2">Belongs to the ABC transporter superfamily.</text>
</comment>
<dbReference type="GO" id="GO:0016887">
    <property type="term" value="F:ATP hydrolysis activity"/>
    <property type="evidence" value="ECO:0007669"/>
    <property type="project" value="InterPro"/>
</dbReference>
<dbReference type="EMBL" id="FOMB01000012">
    <property type="protein sequence ID" value="SFC82954.1"/>
    <property type="molecule type" value="Genomic_DNA"/>
</dbReference>
<sequence>MTTVNTPSQGLETASASTPAIELRGINKHFGPVHANRDIDLVIRRGTVHGIVGENGAGKSTLMSILYGFYTADSGDIFVNGTKQNITDSRHALALGIGMVHQHFMLVENFTVLENIVLGAEDSAFLRPTLAKARAQLKQLATDYGLEVSPDAIIEDLSVGQQQRVEILKALYRGADILILDEPTGVLTPAEADHLFRILRTLRDEGKTVILITHKLREIMAITDEVSVMRQGAMVKTLETSKTSPTELAEAMVGRRVLLRVEKGPASPGKVMLEVKNLVVADDFGIPRVKDVSFSVRAGEIVGIAGVSGNGQSELLESITGMRDQTAGTVFLNGQPLSLDGDDGAARARAAGLAHVPEDRIRMGLITAFEEWENTILGYQDSYGSGPGLSIAKAKATAKEYIAKFDIRPSNPELKTANFSGGNQQKIVLAREMERDPDVLVIGQPTRGVDIGAIEFIHNEIIKMRDEGKAILLVSVELDEIRSLSDRIIVIFDGQIVGEADPATADEGALGLLMAGVTEQGHSPGPGTLPDHVTPIERNLTEMSPKDNSARDVSP</sequence>
<evidence type="ECO:0000256" key="5">
    <source>
        <dbReference type="ARBA" id="ARBA00022597"/>
    </source>
</evidence>
<dbReference type="OrthoDB" id="9805029at2"/>
<dbReference type="GO" id="GO:0005886">
    <property type="term" value="C:plasma membrane"/>
    <property type="evidence" value="ECO:0007669"/>
    <property type="project" value="UniProtKB-SubCell"/>
</dbReference>
<keyword evidence="7" id="KW-0547">Nucleotide-binding</keyword>
<keyword evidence="8 12" id="KW-0067">ATP-binding</keyword>
<keyword evidence="5 12" id="KW-0762">Sugar transport</keyword>
<evidence type="ECO:0000256" key="4">
    <source>
        <dbReference type="ARBA" id="ARBA00022475"/>
    </source>
</evidence>
<evidence type="ECO:0000256" key="2">
    <source>
        <dbReference type="ARBA" id="ARBA00005417"/>
    </source>
</evidence>
<dbReference type="FunFam" id="3.40.50.300:FF:000127">
    <property type="entry name" value="Ribose import ATP-binding protein RbsA"/>
    <property type="match status" value="1"/>
</dbReference>
<dbReference type="Gene3D" id="3.40.50.300">
    <property type="entry name" value="P-loop containing nucleotide triphosphate hydrolases"/>
    <property type="match status" value="2"/>
</dbReference>
<evidence type="ECO:0000313" key="13">
    <source>
        <dbReference type="Proteomes" id="UP000182258"/>
    </source>
</evidence>
<dbReference type="Proteomes" id="UP000182258">
    <property type="component" value="Unassembled WGS sequence"/>
</dbReference>
<dbReference type="PANTHER" id="PTHR43790">
    <property type="entry name" value="CARBOHYDRATE TRANSPORT ATP-BINDING PROTEIN MG119-RELATED"/>
    <property type="match status" value="1"/>
</dbReference>
<reference evidence="12 13" key="1">
    <citation type="submission" date="2016-10" db="EMBL/GenBank/DDBJ databases">
        <authorList>
            <person name="de Groot N.N."/>
        </authorList>
    </citation>
    <scope>NUCLEOTIDE SEQUENCE [LARGE SCALE GENOMIC DNA]</scope>
    <source>
        <strain evidence="12 13">CGMCC 1.10210</strain>
    </source>
</reference>
<dbReference type="CDD" id="cd03215">
    <property type="entry name" value="ABC_Carb_Monos_II"/>
    <property type="match status" value="1"/>
</dbReference>
<dbReference type="SMART" id="SM00382">
    <property type="entry name" value="AAA"/>
    <property type="match status" value="2"/>
</dbReference>
<dbReference type="InterPro" id="IPR017871">
    <property type="entry name" value="ABC_transporter-like_CS"/>
</dbReference>
<evidence type="ECO:0000259" key="11">
    <source>
        <dbReference type="PROSITE" id="PS50893"/>
    </source>
</evidence>
<keyword evidence="3" id="KW-0813">Transport</keyword>
<dbReference type="InterPro" id="IPR027417">
    <property type="entry name" value="P-loop_NTPase"/>
</dbReference>
<keyword evidence="6" id="KW-0677">Repeat</keyword>
<keyword evidence="9" id="KW-1278">Translocase</keyword>
<dbReference type="InterPro" id="IPR003593">
    <property type="entry name" value="AAA+_ATPase"/>
</dbReference>
<dbReference type="InterPro" id="IPR050107">
    <property type="entry name" value="ABC_carbohydrate_import_ATPase"/>
</dbReference>
<evidence type="ECO:0000256" key="1">
    <source>
        <dbReference type="ARBA" id="ARBA00004202"/>
    </source>
</evidence>
<evidence type="ECO:0000256" key="3">
    <source>
        <dbReference type="ARBA" id="ARBA00022448"/>
    </source>
</evidence>
<evidence type="ECO:0000256" key="8">
    <source>
        <dbReference type="ARBA" id="ARBA00022840"/>
    </source>
</evidence>